<evidence type="ECO:0000313" key="3">
    <source>
        <dbReference type="Proteomes" id="UP000054988"/>
    </source>
</evidence>
<gene>
    <name evidence="2" type="ORF">WG66_64</name>
</gene>
<dbReference type="EMBL" id="LATX01000038">
    <property type="protein sequence ID" value="KTB47358.1"/>
    <property type="molecule type" value="Genomic_DNA"/>
</dbReference>
<reference evidence="2 3" key="1">
    <citation type="submission" date="2015-12" db="EMBL/GenBank/DDBJ databases">
        <title>Draft genome sequence of Moniliophthora roreri, the causal agent of frosty pod rot of cacao.</title>
        <authorList>
            <person name="Aime M.C."/>
            <person name="Diaz-Valderrama J.R."/>
            <person name="Kijpornyongpan T."/>
            <person name="Phillips-Mora W."/>
        </authorList>
    </citation>
    <scope>NUCLEOTIDE SEQUENCE [LARGE SCALE GENOMIC DNA]</scope>
    <source>
        <strain evidence="2 3">MCA 2952</strain>
    </source>
</reference>
<dbReference type="AlphaFoldDB" id="A0A0W0GFM2"/>
<feature type="transmembrane region" description="Helical" evidence="1">
    <location>
        <begin position="17"/>
        <end position="42"/>
    </location>
</feature>
<sequence length="149" mass="17011">MATPCSSALQLDLRDTFGAFVVAIIISSCLYGVTCLQTWYYFQNYNDRFLLRGIVLAILMLETLHVILVVHAIYRYLILNFANPFASVIEIWSAVATIPADDLIVYMFYAARGYRLRHKKDWWTPTVVCILKATQVDMCSGQHHSIVNV</sequence>
<accession>A0A0W0GFM2</accession>
<comment type="caution">
    <text evidence="2">The sequence shown here is derived from an EMBL/GenBank/DDBJ whole genome shotgun (WGS) entry which is preliminary data.</text>
</comment>
<keyword evidence="1" id="KW-1133">Transmembrane helix</keyword>
<evidence type="ECO:0000256" key="1">
    <source>
        <dbReference type="SAM" id="Phobius"/>
    </source>
</evidence>
<name>A0A0W0GFM2_MONRR</name>
<dbReference type="PANTHER" id="PTHR40465:SF1">
    <property type="entry name" value="DUF6534 DOMAIN-CONTAINING PROTEIN"/>
    <property type="match status" value="1"/>
</dbReference>
<feature type="transmembrane region" description="Helical" evidence="1">
    <location>
        <begin position="89"/>
        <end position="111"/>
    </location>
</feature>
<organism evidence="2 3">
    <name type="scientific">Moniliophthora roreri</name>
    <name type="common">Frosty pod rot fungus</name>
    <name type="synonym">Monilia roreri</name>
    <dbReference type="NCBI Taxonomy" id="221103"/>
    <lineage>
        <taxon>Eukaryota</taxon>
        <taxon>Fungi</taxon>
        <taxon>Dikarya</taxon>
        <taxon>Basidiomycota</taxon>
        <taxon>Agaricomycotina</taxon>
        <taxon>Agaricomycetes</taxon>
        <taxon>Agaricomycetidae</taxon>
        <taxon>Agaricales</taxon>
        <taxon>Marasmiineae</taxon>
        <taxon>Marasmiaceae</taxon>
        <taxon>Moniliophthora</taxon>
    </lineage>
</organism>
<evidence type="ECO:0000313" key="2">
    <source>
        <dbReference type="EMBL" id="KTB47358.1"/>
    </source>
</evidence>
<keyword evidence="1" id="KW-0812">Transmembrane</keyword>
<proteinExistence type="predicted"/>
<dbReference type="PANTHER" id="PTHR40465">
    <property type="entry name" value="CHROMOSOME 1, WHOLE GENOME SHOTGUN SEQUENCE"/>
    <property type="match status" value="1"/>
</dbReference>
<dbReference type="Proteomes" id="UP000054988">
    <property type="component" value="Unassembled WGS sequence"/>
</dbReference>
<protein>
    <submittedName>
        <fullName evidence="2">Uncharacterized protein</fullName>
    </submittedName>
</protein>
<keyword evidence="1" id="KW-0472">Membrane</keyword>
<feature type="transmembrane region" description="Helical" evidence="1">
    <location>
        <begin position="54"/>
        <end position="77"/>
    </location>
</feature>